<evidence type="ECO:0000313" key="6">
    <source>
        <dbReference type="Proteomes" id="UP000294933"/>
    </source>
</evidence>
<dbReference type="STRING" id="50990.A0A4Y7QHX2"/>
<dbReference type="Proteomes" id="UP000294933">
    <property type="component" value="Unassembled WGS sequence"/>
</dbReference>
<dbReference type="EMBL" id="ML170161">
    <property type="protein sequence ID" value="TDL26702.1"/>
    <property type="molecule type" value="Genomic_DNA"/>
</dbReference>
<evidence type="ECO:0000256" key="3">
    <source>
        <dbReference type="SAM" id="SignalP"/>
    </source>
</evidence>
<feature type="domain" description="Yeast cell wall synthesis Kre9/Knh1-like N-terminal" evidence="4">
    <location>
        <begin position="25"/>
        <end position="117"/>
    </location>
</feature>
<dbReference type="AlphaFoldDB" id="A0A4Y7QHX2"/>
<accession>A0A4Y7QHX2</accession>
<dbReference type="InterPro" id="IPR018466">
    <property type="entry name" value="Kre9/Knh1-like_N"/>
</dbReference>
<reference evidence="5 6" key="1">
    <citation type="submission" date="2018-06" db="EMBL/GenBank/DDBJ databases">
        <title>A transcriptomic atlas of mushroom development highlights an independent origin of complex multicellularity.</title>
        <authorList>
            <consortium name="DOE Joint Genome Institute"/>
            <person name="Krizsan K."/>
            <person name="Almasi E."/>
            <person name="Merenyi Z."/>
            <person name="Sahu N."/>
            <person name="Viragh M."/>
            <person name="Koszo T."/>
            <person name="Mondo S."/>
            <person name="Kiss B."/>
            <person name="Balint B."/>
            <person name="Kues U."/>
            <person name="Barry K."/>
            <person name="Hegedus J.C."/>
            <person name="Henrissat B."/>
            <person name="Johnson J."/>
            <person name="Lipzen A."/>
            <person name="Ohm R."/>
            <person name="Nagy I."/>
            <person name="Pangilinan J."/>
            <person name="Yan J."/>
            <person name="Xiong Y."/>
            <person name="Grigoriev I.V."/>
            <person name="Hibbett D.S."/>
            <person name="Nagy L.G."/>
        </authorList>
    </citation>
    <scope>NUCLEOTIDE SEQUENCE [LARGE SCALE GENOMIC DNA]</scope>
    <source>
        <strain evidence="5 6">SZMC22713</strain>
    </source>
</reference>
<dbReference type="InterPro" id="IPR052982">
    <property type="entry name" value="SRP1/TIP1-like"/>
</dbReference>
<dbReference type="Pfam" id="PF10342">
    <property type="entry name" value="Kre9_KNH"/>
    <property type="match status" value="1"/>
</dbReference>
<feature type="chain" id="PRO_5021187401" description="Yeast cell wall synthesis Kre9/Knh1-like N-terminal domain-containing protein" evidence="3">
    <location>
        <begin position="19"/>
        <end position="255"/>
    </location>
</feature>
<feature type="compositionally biased region" description="Gly residues" evidence="2">
    <location>
        <begin position="159"/>
        <end position="170"/>
    </location>
</feature>
<dbReference type="OrthoDB" id="2432613at2759"/>
<dbReference type="PANTHER" id="PTHR40633:SF1">
    <property type="entry name" value="GPI ANCHORED SERINE-THREONINE RICH PROTEIN (AFU_ORTHOLOGUE AFUA_1G03630)"/>
    <property type="match status" value="1"/>
</dbReference>
<evidence type="ECO:0000256" key="1">
    <source>
        <dbReference type="ARBA" id="ARBA00022729"/>
    </source>
</evidence>
<evidence type="ECO:0000256" key="2">
    <source>
        <dbReference type="SAM" id="MobiDB-lite"/>
    </source>
</evidence>
<feature type="signal peptide" evidence="3">
    <location>
        <begin position="1"/>
        <end position="18"/>
    </location>
</feature>
<keyword evidence="6" id="KW-1185">Reference proteome</keyword>
<dbReference type="PANTHER" id="PTHR40633">
    <property type="entry name" value="MATRIX PROTEIN, PUTATIVE (AFU_ORTHOLOGUE AFUA_8G05410)-RELATED"/>
    <property type="match status" value="1"/>
</dbReference>
<evidence type="ECO:0000259" key="4">
    <source>
        <dbReference type="Pfam" id="PF10342"/>
    </source>
</evidence>
<sequence>MFASFVVATLLAALPALADPTPNGPGPGDVFKEGADCPISWSADTTGVWKTMNIELMTGDNFNMVHLSTVASLDGTDTTKTTFTYPCLQVDPNSAIYFYQFSSPASPNRTWTTRFAIADASGNTVPPENQVQPTGGAAIPWGTGHLVDPSKGTPPPPNGGGAAGAGGNGTTTGSASAGSSSSSVPPTSLPTVANTTPTSASSKTTGSSTSSSSSSSGTPSGTAANSSNSSSAASPLSAYPSYAFIGAAFTFIGML</sequence>
<evidence type="ECO:0000313" key="5">
    <source>
        <dbReference type="EMBL" id="TDL26702.1"/>
    </source>
</evidence>
<name>A0A4Y7QHX2_9AGAM</name>
<organism evidence="5 6">
    <name type="scientific">Rickenella mellea</name>
    <dbReference type="NCBI Taxonomy" id="50990"/>
    <lineage>
        <taxon>Eukaryota</taxon>
        <taxon>Fungi</taxon>
        <taxon>Dikarya</taxon>
        <taxon>Basidiomycota</taxon>
        <taxon>Agaricomycotina</taxon>
        <taxon>Agaricomycetes</taxon>
        <taxon>Hymenochaetales</taxon>
        <taxon>Rickenellaceae</taxon>
        <taxon>Rickenella</taxon>
    </lineage>
</organism>
<proteinExistence type="predicted"/>
<feature type="compositionally biased region" description="Low complexity" evidence="2">
    <location>
        <begin position="171"/>
        <end position="235"/>
    </location>
</feature>
<dbReference type="VEuPathDB" id="FungiDB:BD410DRAFT_783815"/>
<protein>
    <recommendedName>
        <fullName evidence="4">Yeast cell wall synthesis Kre9/Knh1-like N-terminal domain-containing protein</fullName>
    </recommendedName>
</protein>
<keyword evidence="1 3" id="KW-0732">Signal</keyword>
<feature type="compositionally biased region" description="Polar residues" evidence="2">
    <location>
        <begin position="122"/>
        <end position="133"/>
    </location>
</feature>
<gene>
    <name evidence="5" type="ORF">BD410DRAFT_783815</name>
</gene>
<feature type="region of interest" description="Disordered" evidence="2">
    <location>
        <begin position="122"/>
        <end position="235"/>
    </location>
</feature>